<sequence length="129" mass="13720">MLMKRNNATSITFDGVPTQVEATLRQQIASSKTGSPNPVTSLENAREKVQVIAELVKAGEASARVALLAMSQEWVASHLDSKSIVIDHECEQGIARGVEAIEASFEELSKEIEGLKKKATGAGIVDSAV</sequence>
<accession>A0A9Q8PFT6</accession>
<organism evidence="1 2">
    <name type="scientific">Passalora fulva</name>
    <name type="common">Tomato leaf mold</name>
    <name type="synonym">Cladosporium fulvum</name>
    <dbReference type="NCBI Taxonomy" id="5499"/>
    <lineage>
        <taxon>Eukaryota</taxon>
        <taxon>Fungi</taxon>
        <taxon>Dikarya</taxon>
        <taxon>Ascomycota</taxon>
        <taxon>Pezizomycotina</taxon>
        <taxon>Dothideomycetes</taxon>
        <taxon>Dothideomycetidae</taxon>
        <taxon>Mycosphaerellales</taxon>
        <taxon>Mycosphaerellaceae</taxon>
        <taxon>Fulvia</taxon>
    </lineage>
</organism>
<dbReference type="Proteomes" id="UP000756132">
    <property type="component" value="Chromosome 9"/>
</dbReference>
<reference evidence="1" key="2">
    <citation type="journal article" date="2022" name="Microb. Genom.">
        <title>A chromosome-scale genome assembly of the tomato pathogen Cladosporium fulvum reveals a compartmentalized genome architecture and the presence of a dispensable chromosome.</title>
        <authorList>
            <person name="Zaccaron A.Z."/>
            <person name="Chen L.H."/>
            <person name="Samaras A."/>
            <person name="Stergiopoulos I."/>
        </authorList>
    </citation>
    <scope>NUCLEOTIDE SEQUENCE</scope>
    <source>
        <strain evidence="1">Race5_Kim</strain>
    </source>
</reference>
<gene>
    <name evidence="1" type="ORF">CLAFUR5_09301</name>
</gene>
<dbReference type="KEGG" id="ffu:CLAFUR5_09301"/>
<evidence type="ECO:0000313" key="1">
    <source>
        <dbReference type="EMBL" id="UJO21690.1"/>
    </source>
</evidence>
<keyword evidence="2" id="KW-1185">Reference proteome</keyword>
<dbReference type="AlphaFoldDB" id="A0A9Q8PFT6"/>
<dbReference type="RefSeq" id="XP_047766056.1">
    <property type="nucleotide sequence ID" value="XM_047908449.1"/>
</dbReference>
<reference evidence="1" key="1">
    <citation type="submission" date="2021-12" db="EMBL/GenBank/DDBJ databases">
        <authorList>
            <person name="Zaccaron A."/>
            <person name="Stergiopoulos I."/>
        </authorList>
    </citation>
    <scope>NUCLEOTIDE SEQUENCE</scope>
    <source>
        <strain evidence="1">Race5_Kim</strain>
    </source>
</reference>
<proteinExistence type="predicted"/>
<dbReference type="GeneID" id="71989179"/>
<evidence type="ECO:0000313" key="2">
    <source>
        <dbReference type="Proteomes" id="UP000756132"/>
    </source>
</evidence>
<name>A0A9Q8PFT6_PASFU</name>
<protein>
    <submittedName>
        <fullName evidence="1">Uncharacterized protein</fullName>
    </submittedName>
</protein>
<dbReference type="EMBL" id="CP090171">
    <property type="protein sequence ID" value="UJO21690.1"/>
    <property type="molecule type" value="Genomic_DNA"/>
</dbReference>